<dbReference type="InterPro" id="IPR025254">
    <property type="entry name" value="CCDC113/CCDC96_CC"/>
</dbReference>
<evidence type="ECO:0000313" key="10">
    <source>
        <dbReference type="Proteomes" id="UP000694541"/>
    </source>
</evidence>
<evidence type="ECO:0000256" key="4">
    <source>
        <dbReference type="ARBA" id="ARBA00023273"/>
    </source>
</evidence>
<reference evidence="9" key="2">
    <citation type="submission" date="2025-09" db="UniProtKB">
        <authorList>
            <consortium name="Ensembl"/>
        </authorList>
    </citation>
    <scope>IDENTIFICATION</scope>
</reference>
<dbReference type="AlphaFoldDB" id="A0A8B9NBW3"/>
<comment type="similarity">
    <text evidence="5">Belongs to the CFAP263 family.</text>
</comment>
<dbReference type="PANTHER" id="PTHR15654:SF2">
    <property type="entry name" value="COILED-COIL DOMAIN-CONTAINING PROTEIN 113"/>
    <property type="match status" value="1"/>
</dbReference>
<keyword evidence="4" id="KW-0966">Cell projection</keyword>
<accession>A0A8B9NBW3</accession>
<dbReference type="GO" id="GO:0036064">
    <property type="term" value="C:ciliary basal body"/>
    <property type="evidence" value="ECO:0007669"/>
    <property type="project" value="TreeGrafter"/>
</dbReference>
<dbReference type="Pfam" id="PF13870">
    <property type="entry name" value="CCDC113_CCDC96_CC"/>
    <property type="match status" value="1"/>
</dbReference>
<protein>
    <recommendedName>
        <fullName evidence="6">Cilia- and flagella-associated protein 263</fullName>
    </recommendedName>
</protein>
<dbReference type="Proteomes" id="UP000694541">
    <property type="component" value="Unplaced"/>
</dbReference>
<evidence type="ECO:0000256" key="6">
    <source>
        <dbReference type="ARBA" id="ARBA00044798"/>
    </source>
</evidence>
<dbReference type="GO" id="GO:0060271">
    <property type="term" value="P:cilium assembly"/>
    <property type="evidence" value="ECO:0007669"/>
    <property type="project" value="TreeGrafter"/>
</dbReference>
<keyword evidence="2" id="KW-0970">Cilium biogenesis/degradation</keyword>
<comment type="subcellular location">
    <subcellularLocation>
        <location evidence="1">Cell projection</location>
        <location evidence="1">Cilium</location>
    </subcellularLocation>
</comment>
<keyword evidence="3 7" id="KW-0175">Coiled coil</keyword>
<evidence type="ECO:0000313" key="9">
    <source>
        <dbReference type="Ensembl" id="ENSANIP00000016890.1"/>
    </source>
</evidence>
<name>A0A8B9NBW3_9AVES</name>
<feature type="domain" description="CCDC113/CCDC96 coiled-coil" evidence="8">
    <location>
        <begin position="169"/>
        <end position="337"/>
    </location>
</feature>
<evidence type="ECO:0000256" key="2">
    <source>
        <dbReference type="ARBA" id="ARBA00022794"/>
    </source>
</evidence>
<keyword evidence="10" id="KW-1185">Reference proteome</keyword>
<feature type="coiled-coil region" evidence="7">
    <location>
        <begin position="184"/>
        <end position="237"/>
    </location>
</feature>
<sequence length="419" mass="48110">MAERDPAALPLPQLRAQLREARHANALLQTEAEMLEKWYRKMEPRGPSVPLPSETRVAPPELMQTRGRYKSKLHGATDYFVGLTVEQKYELAERELTEMKDEIQRMKEDSEQTLQNLEAVIEEADIWWTDVKKAISDFEKDIISTISSKKGSIIASEKLLRYMEEKNRQRDLLREKLRLKNYLLKGYKKKLQQQLRQKERMGETLHEVRFQQLQVRNAQYQEKITEKNQELLHLKLTSGKTVQVLNFYKRKLQDAMETSTSLMKDISQRKELLEKIEREAALVEEQRAKAESVNWQLRKQLSDYGVPPVLSYVQKKAAVADLENSLKAWERKVAVAEVSKTELGVQEPGCVPAGSGSQWSRICACPPAATLGTRVLAPDAPGSRARVLTRRFHRCLAEPEALPVYRAAITPYPEDEDGG</sequence>
<organism evidence="9 10">
    <name type="scientific">Accipiter nisus</name>
    <name type="common">Eurasian sparrowhawk</name>
    <dbReference type="NCBI Taxonomy" id="211598"/>
    <lineage>
        <taxon>Eukaryota</taxon>
        <taxon>Metazoa</taxon>
        <taxon>Chordata</taxon>
        <taxon>Craniata</taxon>
        <taxon>Vertebrata</taxon>
        <taxon>Euteleostomi</taxon>
        <taxon>Archelosauria</taxon>
        <taxon>Archosauria</taxon>
        <taxon>Dinosauria</taxon>
        <taxon>Saurischia</taxon>
        <taxon>Theropoda</taxon>
        <taxon>Coelurosauria</taxon>
        <taxon>Aves</taxon>
        <taxon>Neognathae</taxon>
        <taxon>Neoaves</taxon>
        <taxon>Telluraves</taxon>
        <taxon>Accipitrimorphae</taxon>
        <taxon>Accipitriformes</taxon>
        <taxon>Accipitridae</taxon>
        <taxon>Accipitrinae</taxon>
        <taxon>Accipiter</taxon>
    </lineage>
</organism>
<evidence type="ECO:0000256" key="3">
    <source>
        <dbReference type="ARBA" id="ARBA00023054"/>
    </source>
</evidence>
<dbReference type="GO" id="GO:0005930">
    <property type="term" value="C:axoneme"/>
    <property type="evidence" value="ECO:0007669"/>
    <property type="project" value="TreeGrafter"/>
</dbReference>
<proteinExistence type="inferred from homology"/>
<reference evidence="9" key="1">
    <citation type="submission" date="2025-08" db="UniProtKB">
        <authorList>
            <consortium name="Ensembl"/>
        </authorList>
    </citation>
    <scope>IDENTIFICATION</scope>
</reference>
<evidence type="ECO:0000256" key="7">
    <source>
        <dbReference type="SAM" id="Coils"/>
    </source>
</evidence>
<dbReference type="PANTHER" id="PTHR15654">
    <property type="entry name" value="COILED-COIL DOMAIN-CONTAINING PROTEIN 113-RELATED"/>
    <property type="match status" value="1"/>
</dbReference>
<dbReference type="Ensembl" id="ENSANIT00000017473.1">
    <property type="protein sequence ID" value="ENSANIP00000016890.1"/>
    <property type="gene ID" value="ENSANIG00000011495.1"/>
</dbReference>
<feature type="coiled-coil region" evidence="7">
    <location>
        <begin position="82"/>
        <end position="123"/>
    </location>
</feature>
<dbReference type="InterPro" id="IPR051885">
    <property type="entry name" value="CC_CF"/>
</dbReference>
<evidence type="ECO:0000256" key="5">
    <source>
        <dbReference type="ARBA" id="ARBA00044506"/>
    </source>
</evidence>
<evidence type="ECO:0000259" key="8">
    <source>
        <dbReference type="Pfam" id="PF13870"/>
    </source>
</evidence>
<evidence type="ECO:0000256" key="1">
    <source>
        <dbReference type="ARBA" id="ARBA00004138"/>
    </source>
</evidence>
<feature type="coiled-coil region" evidence="7">
    <location>
        <begin position="266"/>
        <end position="339"/>
    </location>
</feature>